<evidence type="ECO:0000313" key="2">
    <source>
        <dbReference type="Proteomes" id="UP000694546"/>
    </source>
</evidence>
<keyword evidence="2" id="KW-1185">Reference proteome</keyword>
<dbReference type="OMA" id="RCRACCY"/>
<dbReference type="GeneTree" id="ENSGT00940000176948"/>
<dbReference type="Ensembl" id="ENSGMOT00000071944.1">
    <property type="protein sequence ID" value="ENSGMOP00000044870.1"/>
    <property type="gene ID" value="ENSGMOG00000036594.1"/>
</dbReference>
<name>A0A8C5BDS2_GADMO</name>
<protein>
    <submittedName>
        <fullName evidence="1">Uncharacterized protein</fullName>
    </submittedName>
</protein>
<sequence>MSGISVSLDNPYGDVTIPRAKLRGDQSLVIGNPVALGNPYAKTEGGEAQAPPPYNVKLAEPEEEMRCRACCYRCRRRKQ</sequence>
<evidence type="ECO:0000313" key="1">
    <source>
        <dbReference type="Ensembl" id="ENSGMOP00000044870.1"/>
    </source>
</evidence>
<dbReference type="Proteomes" id="UP000694546">
    <property type="component" value="Chromosome 19"/>
</dbReference>
<organism evidence="1 2">
    <name type="scientific">Gadus morhua</name>
    <name type="common">Atlantic cod</name>
    <dbReference type="NCBI Taxonomy" id="8049"/>
    <lineage>
        <taxon>Eukaryota</taxon>
        <taxon>Metazoa</taxon>
        <taxon>Chordata</taxon>
        <taxon>Craniata</taxon>
        <taxon>Vertebrata</taxon>
        <taxon>Euteleostomi</taxon>
        <taxon>Actinopterygii</taxon>
        <taxon>Neopterygii</taxon>
        <taxon>Teleostei</taxon>
        <taxon>Neoteleostei</taxon>
        <taxon>Acanthomorphata</taxon>
        <taxon>Zeiogadaria</taxon>
        <taxon>Gadariae</taxon>
        <taxon>Gadiformes</taxon>
        <taxon>Gadoidei</taxon>
        <taxon>Gadidae</taxon>
        <taxon>Gadus</taxon>
    </lineage>
</organism>
<reference evidence="1" key="1">
    <citation type="submission" date="2025-08" db="UniProtKB">
        <authorList>
            <consortium name="Ensembl"/>
        </authorList>
    </citation>
    <scope>IDENTIFICATION</scope>
</reference>
<accession>A0A8C5BDS2</accession>
<proteinExistence type="predicted"/>
<reference evidence="1" key="2">
    <citation type="submission" date="2025-09" db="UniProtKB">
        <authorList>
            <consortium name="Ensembl"/>
        </authorList>
    </citation>
    <scope>IDENTIFICATION</scope>
</reference>
<dbReference type="AlphaFoldDB" id="A0A8C5BDS2"/>